<comment type="similarity">
    <text evidence="2 8">Belongs to the cytochrome P450 family.</text>
</comment>
<evidence type="ECO:0000256" key="8">
    <source>
        <dbReference type="RuleBase" id="RU000461"/>
    </source>
</evidence>
<evidence type="ECO:0000256" key="4">
    <source>
        <dbReference type="ARBA" id="ARBA00023002"/>
    </source>
</evidence>
<evidence type="ECO:0000256" key="7">
    <source>
        <dbReference type="PIRSR" id="PIRSR602401-1"/>
    </source>
</evidence>
<evidence type="ECO:0000256" key="2">
    <source>
        <dbReference type="ARBA" id="ARBA00010617"/>
    </source>
</evidence>
<dbReference type="PANTHER" id="PTHR24300">
    <property type="entry name" value="CYTOCHROME P450 508A4-RELATED"/>
    <property type="match status" value="1"/>
</dbReference>
<sequence length="516" mass="58630">MLTGFLLGLAIIVMCLMIMIVSLDYINCPPTVPGHFIMGIIPKITKEFHLMLYDYSRRYGSIFRIHMGMQTMVVISDPNLIRQAFRNRDLTARPKNDFSTLLNGFGIINSQGNLWKSHRHFLSNNRLGMQDWQSGLSAARQIIEFEGSRLLDVISREFGPTPTDPEEVLNSCVANVICSLVMSTRFDHKDKKFKDFMNNFDEGFRLFNKTGASLFFPFVKLLPGVRSTYNKLKDNREVMRAFAREIIDKHSKNLDPENPKDLIDHYLIKMGGKQEAIDALFHGFDPQEQLEQVILDLFSAGVETIKVSLLWSIIYLTRNPDVQKKVQAELDSVVGSERNVAIDDLPELTYTKATIFETLRRSSVVPLGTTHVTNRTVQLNGYTIPKNTQVIPLLHSVHMNPDVWDEPEAFRPERFLSEDGSQVIKPSSFMPFSVGQRMCLGDQLAEKEFLFFFASLFHAFNICPAQGQELPSLAINAGATVRPNAFKVQFVPRQKEALVHARNNVMESDVPFQSSD</sequence>
<dbReference type="OMA" id="ICGITMS"/>
<dbReference type="GO" id="GO:0005506">
    <property type="term" value="F:iron ion binding"/>
    <property type="evidence" value="ECO:0007669"/>
    <property type="project" value="InterPro"/>
</dbReference>
<reference evidence="10 11" key="1">
    <citation type="journal article" date="2018" name="Nat. Ecol. Evol.">
        <title>Genomic signatures of mitonuclear coevolution across populations of Tigriopus californicus.</title>
        <authorList>
            <person name="Barreto F.S."/>
            <person name="Watson E.T."/>
            <person name="Lima T.G."/>
            <person name="Willett C.S."/>
            <person name="Edmands S."/>
            <person name="Li W."/>
            <person name="Burton R.S."/>
        </authorList>
    </citation>
    <scope>NUCLEOTIDE SEQUENCE [LARGE SCALE GENOMIC DNA]</scope>
    <source>
        <strain evidence="10 11">San Diego</strain>
    </source>
</reference>
<dbReference type="OrthoDB" id="1055148at2759"/>
<gene>
    <name evidence="10" type="ORF">TCAL_10020</name>
</gene>
<dbReference type="GO" id="GO:0006805">
    <property type="term" value="P:xenobiotic metabolic process"/>
    <property type="evidence" value="ECO:0007669"/>
    <property type="project" value="TreeGrafter"/>
</dbReference>
<dbReference type="PROSITE" id="PS00086">
    <property type="entry name" value="CYTOCHROME_P450"/>
    <property type="match status" value="1"/>
</dbReference>
<proteinExistence type="inferred from homology"/>
<dbReference type="InterPro" id="IPR050182">
    <property type="entry name" value="Cytochrome_P450_fam2"/>
</dbReference>
<dbReference type="InterPro" id="IPR001128">
    <property type="entry name" value="Cyt_P450"/>
</dbReference>
<dbReference type="GO" id="GO:0005737">
    <property type="term" value="C:cytoplasm"/>
    <property type="evidence" value="ECO:0007669"/>
    <property type="project" value="TreeGrafter"/>
</dbReference>
<evidence type="ECO:0008006" key="12">
    <source>
        <dbReference type="Google" id="ProtNLM"/>
    </source>
</evidence>
<feature type="binding site" description="axial binding residue" evidence="7">
    <location>
        <position position="439"/>
    </location>
    <ligand>
        <name>heme</name>
        <dbReference type="ChEBI" id="CHEBI:30413"/>
    </ligand>
    <ligandPart>
        <name>Fe</name>
        <dbReference type="ChEBI" id="CHEBI:18248"/>
    </ligandPart>
</feature>
<dbReference type="Proteomes" id="UP000318571">
    <property type="component" value="Chromosome 9"/>
</dbReference>
<keyword evidence="6 8" id="KW-0503">Monooxygenase</keyword>
<evidence type="ECO:0000256" key="5">
    <source>
        <dbReference type="ARBA" id="ARBA00023004"/>
    </source>
</evidence>
<keyword evidence="9" id="KW-1133">Transmembrane helix</keyword>
<comment type="caution">
    <text evidence="10">The sequence shown here is derived from an EMBL/GenBank/DDBJ whole genome shotgun (WGS) entry which is preliminary data.</text>
</comment>
<dbReference type="STRING" id="6832.A0A553NX25"/>
<keyword evidence="11" id="KW-1185">Reference proteome</keyword>
<keyword evidence="4 8" id="KW-0560">Oxidoreductase</keyword>
<keyword evidence="5 7" id="KW-0408">Iron</keyword>
<evidence type="ECO:0000313" key="11">
    <source>
        <dbReference type="Proteomes" id="UP000318571"/>
    </source>
</evidence>
<dbReference type="EMBL" id="VCGU01000009">
    <property type="protein sequence ID" value="TRY69986.1"/>
    <property type="molecule type" value="Genomic_DNA"/>
</dbReference>
<dbReference type="FunFam" id="1.10.630.10:FF:000036">
    <property type="entry name" value="CYtochrome P450 family"/>
    <property type="match status" value="1"/>
</dbReference>
<dbReference type="PRINTS" id="PR00385">
    <property type="entry name" value="P450"/>
</dbReference>
<dbReference type="PANTHER" id="PTHR24300:SF413">
    <property type="entry name" value="CYTOCHROME P450 18A1"/>
    <property type="match status" value="1"/>
</dbReference>
<evidence type="ECO:0000256" key="6">
    <source>
        <dbReference type="ARBA" id="ARBA00023033"/>
    </source>
</evidence>
<organism evidence="10 11">
    <name type="scientific">Tigriopus californicus</name>
    <name type="common">Marine copepod</name>
    <dbReference type="NCBI Taxonomy" id="6832"/>
    <lineage>
        <taxon>Eukaryota</taxon>
        <taxon>Metazoa</taxon>
        <taxon>Ecdysozoa</taxon>
        <taxon>Arthropoda</taxon>
        <taxon>Crustacea</taxon>
        <taxon>Multicrustacea</taxon>
        <taxon>Hexanauplia</taxon>
        <taxon>Copepoda</taxon>
        <taxon>Harpacticoida</taxon>
        <taxon>Harpacticidae</taxon>
        <taxon>Tigriopus</taxon>
    </lineage>
</organism>
<dbReference type="GO" id="GO:0016712">
    <property type="term" value="F:oxidoreductase activity, acting on paired donors, with incorporation or reduction of molecular oxygen, reduced flavin or flavoprotein as one donor, and incorporation of one atom of oxygen"/>
    <property type="evidence" value="ECO:0007669"/>
    <property type="project" value="TreeGrafter"/>
</dbReference>
<dbReference type="GO" id="GO:0008395">
    <property type="term" value="F:steroid hydroxylase activity"/>
    <property type="evidence" value="ECO:0007669"/>
    <property type="project" value="TreeGrafter"/>
</dbReference>
<keyword evidence="9" id="KW-0472">Membrane</keyword>
<dbReference type="InterPro" id="IPR017972">
    <property type="entry name" value="Cyt_P450_CS"/>
</dbReference>
<accession>A0A553NX25</accession>
<dbReference type="Pfam" id="PF00067">
    <property type="entry name" value="p450"/>
    <property type="match status" value="1"/>
</dbReference>
<evidence type="ECO:0000256" key="9">
    <source>
        <dbReference type="SAM" id="Phobius"/>
    </source>
</evidence>
<evidence type="ECO:0000256" key="1">
    <source>
        <dbReference type="ARBA" id="ARBA00001971"/>
    </source>
</evidence>
<evidence type="ECO:0000256" key="3">
    <source>
        <dbReference type="ARBA" id="ARBA00022723"/>
    </source>
</evidence>
<keyword evidence="7 8" id="KW-0349">Heme</keyword>
<dbReference type="PRINTS" id="PR00463">
    <property type="entry name" value="EP450I"/>
</dbReference>
<dbReference type="GO" id="GO:0020037">
    <property type="term" value="F:heme binding"/>
    <property type="evidence" value="ECO:0007669"/>
    <property type="project" value="InterPro"/>
</dbReference>
<dbReference type="InterPro" id="IPR036396">
    <property type="entry name" value="Cyt_P450_sf"/>
</dbReference>
<keyword evidence="3 7" id="KW-0479">Metal-binding</keyword>
<keyword evidence="9" id="KW-0812">Transmembrane</keyword>
<dbReference type="Gene3D" id="1.10.630.10">
    <property type="entry name" value="Cytochrome P450"/>
    <property type="match status" value="1"/>
</dbReference>
<dbReference type="SUPFAM" id="SSF48264">
    <property type="entry name" value="Cytochrome P450"/>
    <property type="match status" value="1"/>
</dbReference>
<comment type="cofactor">
    <cofactor evidence="1 7">
        <name>heme</name>
        <dbReference type="ChEBI" id="CHEBI:30413"/>
    </cofactor>
</comment>
<evidence type="ECO:0000313" key="10">
    <source>
        <dbReference type="EMBL" id="TRY69986.1"/>
    </source>
</evidence>
<protein>
    <recommendedName>
        <fullName evidence="12">Cytochrome P450</fullName>
    </recommendedName>
</protein>
<dbReference type="InterPro" id="IPR002401">
    <property type="entry name" value="Cyt_P450_E_grp-I"/>
</dbReference>
<name>A0A553NX25_TIGCA</name>
<feature type="transmembrane region" description="Helical" evidence="9">
    <location>
        <begin position="5"/>
        <end position="26"/>
    </location>
</feature>
<dbReference type="AlphaFoldDB" id="A0A553NX25"/>
<dbReference type="GO" id="GO:0006082">
    <property type="term" value="P:organic acid metabolic process"/>
    <property type="evidence" value="ECO:0007669"/>
    <property type="project" value="TreeGrafter"/>
</dbReference>